<gene>
    <name evidence="1" type="ORF">LCGC14_1816750</name>
</gene>
<reference evidence="1" key="1">
    <citation type="journal article" date="2015" name="Nature">
        <title>Complex archaea that bridge the gap between prokaryotes and eukaryotes.</title>
        <authorList>
            <person name="Spang A."/>
            <person name="Saw J.H."/>
            <person name="Jorgensen S.L."/>
            <person name="Zaremba-Niedzwiedzka K."/>
            <person name="Martijn J."/>
            <person name="Lind A.E."/>
            <person name="van Eijk R."/>
            <person name="Schleper C."/>
            <person name="Guy L."/>
            <person name="Ettema T.J."/>
        </authorList>
    </citation>
    <scope>NUCLEOTIDE SEQUENCE</scope>
</reference>
<name>A0A0F9JJP2_9ZZZZ</name>
<dbReference type="AlphaFoldDB" id="A0A0F9JJP2"/>
<organism evidence="1">
    <name type="scientific">marine sediment metagenome</name>
    <dbReference type="NCBI Taxonomy" id="412755"/>
    <lineage>
        <taxon>unclassified sequences</taxon>
        <taxon>metagenomes</taxon>
        <taxon>ecological metagenomes</taxon>
    </lineage>
</organism>
<proteinExistence type="predicted"/>
<protein>
    <submittedName>
        <fullName evidence="1">Uncharacterized protein</fullName>
    </submittedName>
</protein>
<sequence>MDEGQPTGKKADTILDLSQQMGKMLVEHQNTLDGLFRRNPEKTPDSGEVKSLPDNVLDEIISQLESNRVRLTHIMNFLSSDVLSKIT</sequence>
<accession>A0A0F9JJP2</accession>
<evidence type="ECO:0000313" key="1">
    <source>
        <dbReference type="EMBL" id="KKL99202.1"/>
    </source>
</evidence>
<dbReference type="EMBL" id="LAZR01017731">
    <property type="protein sequence ID" value="KKL99202.1"/>
    <property type="molecule type" value="Genomic_DNA"/>
</dbReference>
<comment type="caution">
    <text evidence="1">The sequence shown here is derived from an EMBL/GenBank/DDBJ whole genome shotgun (WGS) entry which is preliminary data.</text>
</comment>